<comment type="caution">
    <text evidence="1">The sequence shown here is derived from an EMBL/GenBank/DDBJ whole genome shotgun (WGS) entry which is preliminary data.</text>
</comment>
<evidence type="ECO:0000313" key="1">
    <source>
        <dbReference type="EMBL" id="VUC26700.1"/>
    </source>
</evidence>
<dbReference type="Gene3D" id="3.30.530.20">
    <property type="match status" value="1"/>
</dbReference>
<evidence type="ECO:0008006" key="3">
    <source>
        <dbReference type="Google" id="ProtNLM"/>
    </source>
</evidence>
<dbReference type="EMBL" id="CABFNS010000755">
    <property type="protein sequence ID" value="VUC26700.1"/>
    <property type="molecule type" value="Genomic_DNA"/>
</dbReference>
<dbReference type="PANTHER" id="PTHR36166">
    <property type="entry name" value="CHROMOSOME 9, WHOLE GENOME SHOTGUN SEQUENCE"/>
    <property type="match status" value="1"/>
</dbReference>
<reference evidence="1 2" key="1">
    <citation type="submission" date="2019-06" db="EMBL/GenBank/DDBJ databases">
        <authorList>
            <person name="Broberg M."/>
        </authorList>
    </citation>
    <scope>NUCLEOTIDE SEQUENCE [LARGE SCALE GENOMIC DNA]</scope>
</reference>
<name>A0ABY6U6N3_BIOOC</name>
<dbReference type="Proteomes" id="UP000766486">
    <property type="component" value="Unassembled WGS sequence"/>
</dbReference>
<sequence length="163" mass="18541">MGQSHSLSVQIEIEAPPETVRSVVLDFQRYKEFHQVFTIQCLDPEMQPEDLQAGDKLDVDIKGYSFKFRFQPTLVENSPSTFQWYGSAPFLFSGKHQFFFSPSQETPGGTTLIQREEFNGLLAHQIEPSWAFGKQTRDNFQTFNQDVKAEAERVAGVVIPSTS</sequence>
<proteinExistence type="predicted"/>
<evidence type="ECO:0000313" key="2">
    <source>
        <dbReference type="Proteomes" id="UP000766486"/>
    </source>
</evidence>
<dbReference type="InterPro" id="IPR023393">
    <property type="entry name" value="START-like_dom_sf"/>
</dbReference>
<keyword evidence="2" id="KW-1185">Reference proteome</keyword>
<gene>
    <name evidence="1" type="ORF">CLO192961_LOCUS194050</name>
</gene>
<accession>A0ABY6U6N3</accession>
<protein>
    <recommendedName>
        <fullName evidence="3">Coenzyme Q-binding protein COQ10 START domain-containing protein</fullName>
    </recommendedName>
</protein>
<dbReference type="PANTHER" id="PTHR36166:SF1">
    <property type="entry name" value="SRPBCC DOMAIN-CONTAINING PROTEIN"/>
    <property type="match status" value="1"/>
</dbReference>
<dbReference type="InterPro" id="IPR019587">
    <property type="entry name" value="Polyketide_cyclase/dehydratase"/>
</dbReference>
<dbReference type="SUPFAM" id="SSF55961">
    <property type="entry name" value="Bet v1-like"/>
    <property type="match status" value="1"/>
</dbReference>
<dbReference type="Pfam" id="PF10604">
    <property type="entry name" value="Polyketide_cyc2"/>
    <property type="match status" value="1"/>
</dbReference>
<organism evidence="1 2">
    <name type="scientific">Bionectria ochroleuca</name>
    <name type="common">Gliocladium roseum</name>
    <dbReference type="NCBI Taxonomy" id="29856"/>
    <lineage>
        <taxon>Eukaryota</taxon>
        <taxon>Fungi</taxon>
        <taxon>Dikarya</taxon>
        <taxon>Ascomycota</taxon>
        <taxon>Pezizomycotina</taxon>
        <taxon>Sordariomycetes</taxon>
        <taxon>Hypocreomycetidae</taxon>
        <taxon>Hypocreales</taxon>
        <taxon>Bionectriaceae</taxon>
        <taxon>Clonostachys</taxon>
    </lineage>
</organism>
<dbReference type="CDD" id="cd07822">
    <property type="entry name" value="SRPBCC_4"/>
    <property type="match status" value="1"/>
</dbReference>